<feature type="compositionally biased region" description="Acidic residues" evidence="1">
    <location>
        <begin position="177"/>
        <end position="196"/>
    </location>
</feature>
<accession>A0A2K0U3E6</accession>
<name>A0A2K0U3E6_TRIHA</name>
<gene>
    <name evidence="2" type="ORF">THARTR1_07082</name>
</gene>
<proteinExistence type="predicted"/>
<reference evidence="2 3" key="1">
    <citation type="submission" date="2017-02" db="EMBL/GenBank/DDBJ databases">
        <title>Genomes of Trichoderma spp. with biocontrol activity.</title>
        <authorList>
            <person name="Gardiner D."/>
            <person name="Kazan K."/>
            <person name="Vos C."/>
            <person name="Harvey P."/>
        </authorList>
    </citation>
    <scope>NUCLEOTIDE SEQUENCE [LARGE SCALE GENOMIC DNA]</scope>
    <source>
        <strain evidence="2 3">Tr1</strain>
    </source>
</reference>
<evidence type="ECO:0000256" key="1">
    <source>
        <dbReference type="SAM" id="MobiDB-lite"/>
    </source>
</evidence>
<feature type="compositionally biased region" description="Polar residues" evidence="1">
    <location>
        <begin position="118"/>
        <end position="135"/>
    </location>
</feature>
<dbReference type="EMBL" id="MTYI01000110">
    <property type="protein sequence ID" value="PNP52302.1"/>
    <property type="molecule type" value="Genomic_DNA"/>
</dbReference>
<dbReference type="Proteomes" id="UP000236290">
    <property type="component" value="Unassembled WGS sequence"/>
</dbReference>
<feature type="compositionally biased region" description="Basic and acidic residues" evidence="1">
    <location>
        <begin position="136"/>
        <end position="151"/>
    </location>
</feature>
<dbReference type="OrthoDB" id="4509414at2759"/>
<feature type="compositionally biased region" description="Basic and acidic residues" evidence="1">
    <location>
        <begin position="10"/>
        <end position="22"/>
    </location>
</feature>
<evidence type="ECO:0000313" key="3">
    <source>
        <dbReference type="Proteomes" id="UP000236290"/>
    </source>
</evidence>
<protein>
    <submittedName>
        <fullName evidence="2">Uncharacterized protein</fullName>
    </submittedName>
</protein>
<dbReference type="Gene3D" id="3.40.50.300">
    <property type="entry name" value="P-loop containing nucleotide triphosphate hydrolases"/>
    <property type="match status" value="1"/>
</dbReference>
<evidence type="ECO:0000313" key="2">
    <source>
        <dbReference type="EMBL" id="PNP52302.1"/>
    </source>
</evidence>
<dbReference type="AlphaFoldDB" id="A0A2K0U3E6"/>
<feature type="region of interest" description="Disordered" evidence="1">
    <location>
        <begin position="1"/>
        <end position="251"/>
    </location>
</feature>
<dbReference type="InterPro" id="IPR027417">
    <property type="entry name" value="P-loop_NTPase"/>
</dbReference>
<organism evidence="2 3">
    <name type="scientific">Trichoderma harzianum</name>
    <name type="common">Hypocrea lixii</name>
    <dbReference type="NCBI Taxonomy" id="5544"/>
    <lineage>
        <taxon>Eukaryota</taxon>
        <taxon>Fungi</taxon>
        <taxon>Dikarya</taxon>
        <taxon>Ascomycota</taxon>
        <taxon>Pezizomycotina</taxon>
        <taxon>Sordariomycetes</taxon>
        <taxon>Hypocreomycetidae</taxon>
        <taxon>Hypocreales</taxon>
        <taxon>Hypocreaceae</taxon>
        <taxon>Trichoderma</taxon>
    </lineage>
</organism>
<comment type="caution">
    <text evidence="2">The sequence shown here is derived from an EMBL/GenBank/DDBJ whole genome shotgun (WGS) entry which is preliminary data.</text>
</comment>
<feature type="region of interest" description="Disordered" evidence="1">
    <location>
        <begin position="312"/>
        <end position="337"/>
    </location>
</feature>
<sequence length="337" mass="36875">MEEEVLDQQPHPECHGDKDSNITKEVTLNDEALSSHASDETDDTDNTASDTDNELPCATPVTTSSEDADERKTDLESTACPEVDDQQVADISPTADDESSSQAPVTESAHSDDKSQDANETPATNAESESTTPTTIDKDEAKDTESTESKPQDAIAGEDEGQTKPSNNEDETKPSNDQDEAEPDNFPPFEEEEDQSDSSPKPEQEVDPATISLPESPYFNPFDNTVPIRRGSIDDIPPLDDDGPPVESFAKRDWMRQKEKLGEENEALDKVMEMVGLESSKMAFLEVKAMIDASRSRQGNLRRQDLNLVLVGNPGTGKATNSPSPFHYGSRQRRATN</sequence>